<evidence type="ECO:0000313" key="2">
    <source>
        <dbReference type="Proteomes" id="UP001633002"/>
    </source>
</evidence>
<evidence type="ECO:0000313" key="1">
    <source>
        <dbReference type="EMBL" id="KAL3694268.1"/>
    </source>
</evidence>
<proteinExistence type="predicted"/>
<organism evidence="1 2">
    <name type="scientific">Riccia sorocarpa</name>
    <dbReference type="NCBI Taxonomy" id="122646"/>
    <lineage>
        <taxon>Eukaryota</taxon>
        <taxon>Viridiplantae</taxon>
        <taxon>Streptophyta</taxon>
        <taxon>Embryophyta</taxon>
        <taxon>Marchantiophyta</taxon>
        <taxon>Marchantiopsida</taxon>
        <taxon>Marchantiidae</taxon>
        <taxon>Marchantiales</taxon>
        <taxon>Ricciaceae</taxon>
        <taxon>Riccia</taxon>
    </lineage>
</organism>
<protein>
    <submittedName>
        <fullName evidence="1">Uncharacterized protein</fullName>
    </submittedName>
</protein>
<dbReference type="Pfam" id="PF01209">
    <property type="entry name" value="Ubie_methyltran"/>
    <property type="match status" value="1"/>
</dbReference>
<dbReference type="EMBL" id="JBJQOH010000003">
    <property type="protein sequence ID" value="KAL3694268.1"/>
    <property type="molecule type" value="Genomic_DNA"/>
</dbReference>
<dbReference type="SUPFAM" id="SSF53335">
    <property type="entry name" value="S-adenosyl-L-methionine-dependent methyltransferases"/>
    <property type="match status" value="1"/>
</dbReference>
<gene>
    <name evidence="1" type="ORF">R1sor_007919</name>
</gene>
<dbReference type="InterPro" id="IPR029063">
    <property type="entry name" value="SAM-dependent_MTases_sf"/>
</dbReference>
<dbReference type="Gene3D" id="3.40.50.150">
    <property type="entry name" value="Vaccinia Virus protein VP39"/>
    <property type="match status" value="1"/>
</dbReference>
<sequence length="160" mass="18152">MVVGELALFEILGNFQAISLGTKVFDIFGCILMLRHSDLMNDLTSFGLLRLWKDRLVSKLRRFHGMQHLDVAGGTGHSSVQIELVLTDSYLHRTPTFGGDVAFDVLEAINRVEQRSLQVFPRDADEEDETRVYFCVINPSMLEAGKQRAKKRGVHIFHSF</sequence>
<dbReference type="Proteomes" id="UP001633002">
    <property type="component" value="Unassembled WGS sequence"/>
</dbReference>
<name>A0ABD3HS85_9MARC</name>
<dbReference type="AlphaFoldDB" id="A0ABD3HS85"/>
<comment type="caution">
    <text evidence="1">The sequence shown here is derived from an EMBL/GenBank/DDBJ whole genome shotgun (WGS) entry which is preliminary data.</text>
</comment>
<accession>A0ABD3HS85</accession>
<reference evidence="1 2" key="1">
    <citation type="submission" date="2024-09" db="EMBL/GenBank/DDBJ databases">
        <title>Chromosome-scale assembly of Riccia sorocarpa.</title>
        <authorList>
            <person name="Paukszto L."/>
        </authorList>
    </citation>
    <scope>NUCLEOTIDE SEQUENCE [LARGE SCALE GENOMIC DNA]</scope>
    <source>
        <strain evidence="1">LP-2024</strain>
        <tissue evidence="1">Aerial parts of the thallus</tissue>
    </source>
</reference>
<keyword evidence="2" id="KW-1185">Reference proteome</keyword>